<accession>A0A443JI56</accession>
<dbReference type="Proteomes" id="UP000285710">
    <property type="component" value="Unassembled WGS sequence"/>
</dbReference>
<organism evidence="1 8">
    <name type="scientific">Paenirhodobacter populi</name>
    <dbReference type="NCBI Taxonomy" id="2306993"/>
    <lineage>
        <taxon>Bacteria</taxon>
        <taxon>Pseudomonadati</taxon>
        <taxon>Pseudomonadota</taxon>
        <taxon>Alphaproteobacteria</taxon>
        <taxon>Rhodobacterales</taxon>
        <taxon>Rhodobacter group</taxon>
        <taxon>Paenirhodobacter</taxon>
    </lineage>
</organism>
<evidence type="ECO:0000313" key="1">
    <source>
        <dbReference type="EMBL" id="RWR09975.1"/>
    </source>
</evidence>
<dbReference type="Proteomes" id="UP000284476">
    <property type="component" value="Unassembled WGS sequence"/>
</dbReference>
<comment type="caution">
    <text evidence="1">The sequence shown here is derived from an EMBL/GenBank/DDBJ whole genome shotgun (WGS) entry which is preliminary data.</text>
</comment>
<accession>A0A443KDH9</accession>
<accession>A0A443IRE3</accession>
<dbReference type="Proteomes" id="UP000285295">
    <property type="component" value="Unassembled WGS sequence"/>
</dbReference>
<dbReference type="EMBL" id="SAUX01000006">
    <property type="protein sequence ID" value="RWR30909.1"/>
    <property type="molecule type" value="Genomic_DNA"/>
</dbReference>
<sequence length="125" mass="13354">MGLKDEIRQLRGELDDKLDETGVRDGVKDAGENVADTVKKGAAHAQAKVEEGLDAVQRTVRSARAKVDEVTDPDYIAGVRSSLSQSLAQVGEELERVPARYPTLTALTALGVGIALGLSLSRKNR</sequence>
<reference evidence="5 6" key="1">
    <citation type="submission" date="2019-01" db="EMBL/GenBank/DDBJ databases">
        <title>Sinorhodobacter populi sp. nov. isolated from the symptomatic bark tissue of Populus euramericana canker.</title>
        <authorList>
            <person name="Xu G."/>
        </authorList>
    </citation>
    <scope>NUCLEOTIDE SEQUENCE [LARGE SCALE GENOMIC DNA]</scope>
    <source>
        <strain evidence="4 5">07D10-4-3</strain>
        <strain evidence="1 8">2D-5</strain>
        <strain evidence="3 7">D19-10-3-21</strain>
        <strain evidence="2 6">SK2B-1</strain>
    </source>
</reference>
<keyword evidence="8" id="KW-1185">Reference proteome</keyword>
<evidence type="ECO:0000313" key="8">
    <source>
        <dbReference type="Proteomes" id="UP000285710"/>
    </source>
</evidence>
<proteinExistence type="predicted"/>
<dbReference type="EMBL" id="SAUZ01000013">
    <property type="protein sequence ID" value="RWR20180.1"/>
    <property type="molecule type" value="Genomic_DNA"/>
</dbReference>
<reference evidence="5 6" key="2">
    <citation type="submission" date="2019-01" db="EMBL/GenBank/DDBJ databases">
        <authorList>
            <person name="Li Y."/>
        </authorList>
    </citation>
    <scope>NUCLEOTIDE SEQUENCE [LARGE SCALE GENOMIC DNA]</scope>
    <source>
        <strain evidence="4 5">07D10-4-3</strain>
        <strain evidence="1 8">2D-5</strain>
        <strain evidence="3 7">D19-10-3-21</strain>
        <strain evidence="2 6">SK2B-1</strain>
    </source>
</reference>
<dbReference type="Proteomes" id="UP000284451">
    <property type="component" value="Unassembled WGS sequence"/>
</dbReference>
<evidence type="ECO:0000313" key="7">
    <source>
        <dbReference type="Proteomes" id="UP000285295"/>
    </source>
</evidence>
<dbReference type="EMBL" id="SAUY01000008">
    <property type="protein sequence ID" value="RWR33009.1"/>
    <property type="molecule type" value="Genomic_DNA"/>
</dbReference>
<evidence type="ECO:0000313" key="5">
    <source>
        <dbReference type="Proteomes" id="UP000284451"/>
    </source>
</evidence>
<evidence type="ECO:0000313" key="3">
    <source>
        <dbReference type="EMBL" id="RWR30909.1"/>
    </source>
</evidence>
<evidence type="ECO:0000313" key="6">
    <source>
        <dbReference type="Proteomes" id="UP000284476"/>
    </source>
</evidence>
<accession>A0A443KJS0</accession>
<name>A0A443IRE3_9RHOB</name>
<evidence type="ECO:0008006" key="9">
    <source>
        <dbReference type="Google" id="ProtNLM"/>
    </source>
</evidence>
<dbReference type="EMBL" id="SAUW01000013">
    <property type="protein sequence ID" value="RWR09975.1"/>
    <property type="molecule type" value="Genomic_DNA"/>
</dbReference>
<evidence type="ECO:0000313" key="2">
    <source>
        <dbReference type="EMBL" id="RWR20180.1"/>
    </source>
</evidence>
<evidence type="ECO:0000313" key="4">
    <source>
        <dbReference type="EMBL" id="RWR33009.1"/>
    </source>
</evidence>
<dbReference type="AlphaFoldDB" id="A0A443IRE3"/>
<gene>
    <name evidence="4" type="ORF">D2T29_08140</name>
    <name evidence="2" type="ORF">D2T30_12140</name>
    <name evidence="3" type="ORF">D2T31_05915</name>
    <name evidence="1" type="ORF">D2T33_13355</name>
</gene>
<dbReference type="RefSeq" id="WP_128180242.1">
    <property type="nucleotide sequence ID" value="NZ_JBHRSO010000030.1"/>
</dbReference>
<protein>
    <recommendedName>
        <fullName evidence="9">DUF883 family protein</fullName>
    </recommendedName>
</protein>